<accession>A0A382ZT99</accession>
<organism evidence="7">
    <name type="scientific">marine metagenome</name>
    <dbReference type="NCBI Taxonomy" id="408172"/>
    <lineage>
        <taxon>unclassified sequences</taxon>
        <taxon>metagenomes</taxon>
        <taxon>ecological metagenomes</taxon>
    </lineage>
</organism>
<evidence type="ECO:0000256" key="4">
    <source>
        <dbReference type="ARBA" id="ARBA00022833"/>
    </source>
</evidence>
<evidence type="ECO:0000256" key="2">
    <source>
        <dbReference type="ARBA" id="ARBA00022723"/>
    </source>
</evidence>
<dbReference type="GO" id="GO:0016787">
    <property type="term" value="F:hydrolase activity"/>
    <property type="evidence" value="ECO:0007669"/>
    <property type="project" value="UniProtKB-KW"/>
</dbReference>
<dbReference type="Pfam" id="PF00753">
    <property type="entry name" value="Lactamase_B"/>
    <property type="match status" value="1"/>
</dbReference>
<gene>
    <name evidence="7" type="ORF">METZ01_LOCUS451119</name>
</gene>
<dbReference type="InterPro" id="IPR051453">
    <property type="entry name" value="MBL_Glyoxalase_II"/>
</dbReference>
<evidence type="ECO:0000313" key="7">
    <source>
        <dbReference type="EMBL" id="SVD98265.1"/>
    </source>
</evidence>
<reference evidence="7" key="1">
    <citation type="submission" date="2018-05" db="EMBL/GenBank/DDBJ databases">
        <authorList>
            <person name="Lanie J.A."/>
            <person name="Ng W.-L."/>
            <person name="Kazmierczak K.M."/>
            <person name="Andrzejewski T.M."/>
            <person name="Davidsen T.M."/>
            <person name="Wayne K.J."/>
            <person name="Tettelin H."/>
            <person name="Glass J.I."/>
            <person name="Rusch D."/>
            <person name="Podicherti R."/>
            <person name="Tsui H.-C.T."/>
            <person name="Winkler M.E."/>
        </authorList>
    </citation>
    <scope>NUCLEOTIDE SEQUENCE</scope>
</reference>
<comment type="cofactor">
    <cofactor evidence="1">
        <name>Zn(2+)</name>
        <dbReference type="ChEBI" id="CHEBI:29105"/>
    </cofactor>
</comment>
<dbReference type="PANTHER" id="PTHR46233">
    <property type="entry name" value="HYDROXYACYLGLUTATHIONE HYDROLASE GLOC"/>
    <property type="match status" value="1"/>
</dbReference>
<dbReference type="AlphaFoldDB" id="A0A382ZT99"/>
<dbReference type="Gene3D" id="3.60.15.10">
    <property type="entry name" value="Ribonuclease Z/Hydroxyacylglutathione hydrolase-like"/>
    <property type="match status" value="1"/>
</dbReference>
<dbReference type="GO" id="GO:0046872">
    <property type="term" value="F:metal ion binding"/>
    <property type="evidence" value="ECO:0007669"/>
    <property type="project" value="UniProtKB-KW"/>
</dbReference>
<dbReference type="EMBL" id="UINC01186168">
    <property type="protein sequence ID" value="SVD98265.1"/>
    <property type="molecule type" value="Genomic_DNA"/>
</dbReference>
<keyword evidence="2" id="KW-0479">Metal-binding</keyword>
<dbReference type="SUPFAM" id="SSF56281">
    <property type="entry name" value="Metallo-hydrolase/oxidoreductase"/>
    <property type="match status" value="1"/>
</dbReference>
<feature type="domain" description="Metallo-beta-lactamase" evidence="6">
    <location>
        <begin position="11"/>
        <end position="93"/>
    </location>
</feature>
<feature type="region of interest" description="Disordered" evidence="5">
    <location>
        <begin position="85"/>
        <end position="111"/>
    </location>
</feature>
<name>A0A382ZT99_9ZZZZ</name>
<sequence length="111" mass="12072">MDFQPIQITQWVSDKDKLDLFGREVDVLHVPGHCPGNVAFHVPSEGWCFVGDAIFAGSIGRTDLPGGDFATLEKSIKEKLYTLPPATSLHPGHGPDTTVEREMATNPFVPA</sequence>
<evidence type="ECO:0000256" key="1">
    <source>
        <dbReference type="ARBA" id="ARBA00001947"/>
    </source>
</evidence>
<evidence type="ECO:0000259" key="6">
    <source>
        <dbReference type="Pfam" id="PF00753"/>
    </source>
</evidence>
<proteinExistence type="predicted"/>
<dbReference type="InterPro" id="IPR001279">
    <property type="entry name" value="Metallo-B-lactamas"/>
</dbReference>
<evidence type="ECO:0000256" key="5">
    <source>
        <dbReference type="SAM" id="MobiDB-lite"/>
    </source>
</evidence>
<dbReference type="PANTHER" id="PTHR46233:SF3">
    <property type="entry name" value="HYDROXYACYLGLUTATHIONE HYDROLASE GLOC"/>
    <property type="match status" value="1"/>
</dbReference>
<keyword evidence="4" id="KW-0862">Zinc</keyword>
<evidence type="ECO:0000256" key="3">
    <source>
        <dbReference type="ARBA" id="ARBA00022801"/>
    </source>
</evidence>
<dbReference type="InterPro" id="IPR036866">
    <property type="entry name" value="RibonucZ/Hydroxyglut_hydro"/>
</dbReference>
<protein>
    <recommendedName>
        <fullName evidence="6">Metallo-beta-lactamase domain-containing protein</fullName>
    </recommendedName>
</protein>
<keyword evidence="3" id="KW-0378">Hydrolase</keyword>